<proteinExistence type="predicted"/>
<organism evidence="2 3">
    <name type="scientific">Periconia macrospinosa</name>
    <dbReference type="NCBI Taxonomy" id="97972"/>
    <lineage>
        <taxon>Eukaryota</taxon>
        <taxon>Fungi</taxon>
        <taxon>Dikarya</taxon>
        <taxon>Ascomycota</taxon>
        <taxon>Pezizomycotina</taxon>
        <taxon>Dothideomycetes</taxon>
        <taxon>Pleosporomycetidae</taxon>
        <taxon>Pleosporales</taxon>
        <taxon>Massarineae</taxon>
        <taxon>Periconiaceae</taxon>
        <taxon>Periconia</taxon>
    </lineage>
</organism>
<keyword evidence="3" id="KW-1185">Reference proteome</keyword>
<name>A0A2V1D5S2_9PLEO</name>
<sequence length="173" mass="19965">METKGSVAGVGDPSERSTPNITETPLEEKIDQASSSQQRYIQTSWGPTPKLPLQFYIQLWKDYLVESEACEDPDVKREYEELLALIQFNPHPGFETEQKKDMKEGMLENQLKAAIHFWKRYGQYQEAELSKGLEDVLEAAKANGEIIKPSVWEEYVYSVELLQKIVRACKEYK</sequence>
<dbReference type="EMBL" id="KZ805636">
    <property type="protein sequence ID" value="PVH92883.1"/>
    <property type="molecule type" value="Genomic_DNA"/>
</dbReference>
<evidence type="ECO:0000313" key="3">
    <source>
        <dbReference type="Proteomes" id="UP000244855"/>
    </source>
</evidence>
<gene>
    <name evidence="2" type="ORF">DM02DRAFT_635001</name>
</gene>
<reference evidence="2 3" key="1">
    <citation type="journal article" date="2018" name="Sci. Rep.">
        <title>Comparative genomics provides insights into the lifestyle and reveals functional heterogeneity of dark septate endophytic fungi.</title>
        <authorList>
            <person name="Knapp D.G."/>
            <person name="Nemeth J.B."/>
            <person name="Barry K."/>
            <person name="Hainaut M."/>
            <person name="Henrissat B."/>
            <person name="Johnson J."/>
            <person name="Kuo A."/>
            <person name="Lim J.H.P."/>
            <person name="Lipzen A."/>
            <person name="Nolan M."/>
            <person name="Ohm R.A."/>
            <person name="Tamas L."/>
            <person name="Grigoriev I.V."/>
            <person name="Spatafora J.W."/>
            <person name="Nagy L.G."/>
            <person name="Kovacs G.M."/>
        </authorList>
    </citation>
    <scope>NUCLEOTIDE SEQUENCE [LARGE SCALE GENOMIC DNA]</scope>
    <source>
        <strain evidence="2 3">DSE2036</strain>
    </source>
</reference>
<dbReference type="AlphaFoldDB" id="A0A2V1D5S2"/>
<evidence type="ECO:0000313" key="2">
    <source>
        <dbReference type="EMBL" id="PVH92883.1"/>
    </source>
</evidence>
<accession>A0A2V1D5S2</accession>
<dbReference type="Proteomes" id="UP000244855">
    <property type="component" value="Unassembled WGS sequence"/>
</dbReference>
<feature type="region of interest" description="Disordered" evidence="1">
    <location>
        <begin position="1"/>
        <end position="35"/>
    </location>
</feature>
<evidence type="ECO:0000256" key="1">
    <source>
        <dbReference type="SAM" id="MobiDB-lite"/>
    </source>
</evidence>
<protein>
    <submittedName>
        <fullName evidence="2">Uncharacterized protein</fullName>
    </submittedName>
</protein>